<dbReference type="EMBL" id="BJXL01000148">
    <property type="protein sequence ID" value="GEM84933.1"/>
    <property type="molecule type" value="Genomic_DNA"/>
</dbReference>
<feature type="transmembrane region" description="Helical" evidence="1">
    <location>
        <begin position="21"/>
        <end position="40"/>
    </location>
</feature>
<evidence type="ECO:0000313" key="2">
    <source>
        <dbReference type="EMBL" id="GEM84933.1"/>
    </source>
</evidence>
<dbReference type="RefSeq" id="WP_013012830.1">
    <property type="nucleotide sequence ID" value="NZ_BJXL01000148.1"/>
</dbReference>
<dbReference type="Proteomes" id="UP000321197">
    <property type="component" value="Unassembled WGS sequence"/>
</dbReference>
<keyword evidence="1" id="KW-0472">Membrane</keyword>
<evidence type="ECO:0000256" key="1">
    <source>
        <dbReference type="SAM" id="Phobius"/>
    </source>
</evidence>
<feature type="transmembrane region" description="Helical" evidence="1">
    <location>
        <begin position="111"/>
        <end position="129"/>
    </location>
</feature>
<sequence length="131" mass="14131">MKEEQERIEAGKRVPVLVVRTSEWTLWVLAGLVYLGYVVMAAMEAPTLPVTVGLALLPALRLLPDRMLIGVGIGVGWFLGGLALTLSAYTLVGLLLASQLLALAAGRSERWGWIIGMVVGYVAGIWWGVSR</sequence>
<reference evidence="2 3" key="1">
    <citation type="submission" date="2019-07" db="EMBL/GenBank/DDBJ databases">
        <title>Whole genome shotgun sequence of Meiothermus hypogaeus NBRC 106114.</title>
        <authorList>
            <person name="Hosoyama A."/>
            <person name="Uohara A."/>
            <person name="Ohji S."/>
            <person name="Ichikawa N."/>
        </authorList>
    </citation>
    <scope>NUCLEOTIDE SEQUENCE [LARGE SCALE GENOMIC DNA]</scope>
    <source>
        <strain evidence="2 3">NBRC 106114</strain>
    </source>
</reference>
<gene>
    <name evidence="2" type="ORF">MHY01S_30990</name>
</gene>
<proteinExistence type="predicted"/>
<comment type="caution">
    <text evidence="2">The sequence shown here is derived from an EMBL/GenBank/DDBJ whole genome shotgun (WGS) entry which is preliminary data.</text>
</comment>
<name>A0A511R5N9_9DEIN</name>
<protein>
    <submittedName>
        <fullName evidence="2">Uncharacterized protein</fullName>
    </submittedName>
</protein>
<organism evidence="2 3">
    <name type="scientific">Meiothermus hypogaeus NBRC 106114</name>
    <dbReference type="NCBI Taxonomy" id="1227553"/>
    <lineage>
        <taxon>Bacteria</taxon>
        <taxon>Thermotogati</taxon>
        <taxon>Deinococcota</taxon>
        <taxon>Deinococci</taxon>
        <taxon>Thermales</taxon>
        <taxon>Thermaceae</taxon>
        <taxon>Meiothermus</taxon>
    </lineage>
</organism>
<dbReference type="AlphaFoldDB" id="A0A511R5N9"/>
<accession>A0A511R5N9</accession>
<keyword evidence="1" id="KW-1133">Transmembrane helix</keyword>
<evidence type="ECO:0000313" key="3">
    <source>
        <dbReference type="Proteomes" id="UP000321197"/>
    </source>
</evidence>
<keyword evidence="1" id="KW-0812">Transmembrane</keyword>
<feature type="transmembrane region" description="Helical" evidence="1">
    <location>
        <begin position="75"/>
        <end position="105"/>
    </location>
</feature>
<feature type="transmembrane region" description="Helical" evidence="1">
    <location>
        <begin position="46"/>
        <end position="63"/>
    </location>
</feature>